<evidence type="ECO:0000313" key="2">
    <source>
        <dbReference type="Proteomes" id="UP000054248"/>
    </source>
</evidence>
<reference evidence="1 2" key="1">
    <citation type="submission" date="2014-04" db="EMBL/GenBank/DDBJ databases">
        <authorList>
            <consortium name="DOE Joint Genome Institute"/>
            <person name="Kuo A."/>
            <person name="Girlanda M."/>
            <person name="Perotto S."/>
            <person name="Kohler A."/>
            <person name="Nagy L.G."/>
            <person name="Floudas D."/>
            <person name="Copeland A."/>
            <person name="Barry K.W."/>
            <person name="Cichocki N."/>
            <person name="Veneault-Fourrey C."/>
            <person name="LaButti K."/>
            <person name="Lindquist E.A."/>
            <person name="Lipzen A."/>
            <person name="Lundell T."/>
            <person name="Morin E."/>
            <person name="Murat C."/>
            <person name="Sun H."/>
            <person name="Tunlid A."/>
            <person name="Henrissat B."/>
            <person name="Grigoriev I.V."/>
            <person name="Hibbett D.S."/>
            <person name="Martin F."/>
            <person name="Nordberg H.P."/>
            <person name="Cantor M.N."/>
            <person name="Hua S.X."/>
        </authorList>
    </citation>
    <scope>NUCLEOTIDE SEQUENCE [LARGE SCALE GENOMIC DNA]</scope>
    <source>
        <strain evidence="1 2">MUT 4182</strain>
    </source>
</reference>
<dbReference type="HOGENOM" id="CLU_2869320_0_0_1"/>
<accession>A0A0C3QVQ3</accession>
<gene>
    <name evidence="1" type="ORF">M407DRAFT_177448</name>
</gene>
<organism evidence="1 2">
    <name type="scientific">Tulasnella calospora MUT 4182</name>
    <dbReference type="NCBI Taxonomy" id="1051891"/>
    <lineage>
        <taxon>Eukaryota</taxon>
        <taxon>Fungi</taxon>
        <taxon>Dikarya</taxon>
        <taxon>Basidiomycota</taxon>
        <taxon>Agaricomycotina</taxon>
        <taxon>Agaricomycetes</taxon>
        <taxon>Cantharellales</taxon>
        <taxon>Tulasnellaceae</taxon>
        <taxon>Tulasnella</taxon>
    </lineage>
</organism>
<dbReference type="AlphaFoldDB" id="A0A0C3QVQ3"/>
<reference evidence="2" key="2">
    <citation type="submission" date="2015-01" db="EMBL/GenBank/DDBJ databases">
        <title>Evolutionary Origins and Diversification of the Mycorrhizal Mutualists.</title>
        <authorList>
            <consortium name="DOE Joint Genome Institute"/>
            <consortium name="Mycorrhizal Genomics Consortium"/>
            <person name="Kohler A."/>
            <person name="Kuo A."/>
            <person name="Nagy L.G."/>
            <person name="Floudas D."/>
            <person name="Copeland A."/>
            <person name="Barry K.W."/>
            <person name="Cichocki N."/>
            <person name="Veneault-Fourrey C."/>
            <person name="LaButti K."/>
            <person name="Lindquist E.A."/>
            <person name="Lipzen A."/>
            <person name="Lundell T."/>
            <person name="Morin E."/>
            <person name="Murat C."/>
            <person name="Riley R."/>
            <person name="Ohm R."/>
            <person name="Sun H."/>
            <person name="Tunlid A."/>
            <person name="Henrissat B."/>
            <person name="Grigoriev I.V."/>
            <person name="Hibbett D.S."/>
            <person name="Martin F."/>
        </authorList>
    </citation>
    <scope>NUCLEOTIDE SEQUENCE [LARGE SCALE GENOMIC DNA]</scope>
    <source>
        <strain evidence="2">MUT 4182</strain>
    </source>
</reference>
<evidence type="ECO:0000313" key="1">
    <source>
        <dbReference type="EMBL" id="KIO33731.1"/>
    </source>
</evidence>
<sequence>MTLQGRSIIICPCMPSVEGSRLGHRAVANSASPRFCKSNCSPNNVQPAGAQQLRNARRCISGYL</sequence>
<dbReference type="Proteomes" id="UP000054248">
    <property type="component" value="Unassembled WGS sequence"/>
</dbReference>
<name>A0A0C3QVQ3_9AGAM</name>
<protein>
    <submittedName>
        <fullName evidence="1">Uncharacterized protein</fullName>
    </submittedName>
</protein>
<proteinExistence type="predicted"/>
<keyword evidence="2" id="KW-1185">Reference proteome</keyword>
<dbReference type="EMBL" id="KN822946">
    <property type="protein sequence ID" value="KIO33731.1"/>
    <property type="molecule type" value="Genomic_DNA"/>
</dbReference>